<comment type="caution">
    <text evidence="2">The sequence shown here is derived from an EMBL/GenBank/DDBJ whole genome shotgun (WGS) entry which is preliminary data.</text>
</comment>
<dbReference type="VEuPathDB" id="TriTrypDB:TcG_10166"/>
<keyword evidence="1" id="KW-1133">Transmembrane helix</keyword>
<dbReference type="VEuPathDB" id="TriTrypDB:BCY84_18880"/>
<accession>A0A2V2UTU7</accession>
<organism evidence="2 3">
    <name type="scientific">Trypanosoma cruzi</name>
    <dbReference type="NCBI Taxonomy" id="5693"/>
    <lineage>
        <taxon>Eukaryota</taxon>
        <taxon>Discoba</taxon>
        <taxon>Euglenozoa</taxon>
        <taxon>Kinetoplastea</taxon>
        <taxon>Metakinetoplastina</taxon>
        <taxon>Trypanosomatida</taxon>
        <taxon>Trypanosomatidae</taxon>
        <taxon>Trypanosoma</taxon>
        <taxon>Schizotrypanum</taxon>
    </lineage>
</organism>
<dbReference type="VEuPathDB" id="TriTrypDB:C4B63_116g19"/>
<gene>
    <name evidence="2" type="ORF">C4B63_116g19</name>
</gene>
<dbReference type="VEuPathDB" id="TriTrypDB:C3747_226g18"/>
<evidence type="ECO:0000313" key="2">
    <source>
        <dbReference type="EMBL" id="PWU86582.1"/>
    </source>
</evidence>
<evidence type="ECO:0008006" key="4">
    <source>
        <dbReference type="Google" id="ProtNLM"/>
    </source>
</evidence>
<evidence type="ECO:0000313" key="3">
    <source>
        <dbReference type="Proteomes" id="UP000246121"/>
    </source>
</evidence>
<dbReference type="AlphaFoldDB" id="A0A2V2UTU7"/>
<dbReference type="VEuPathDB" id="TriTrypDB:TcCL_ESM12703"/>
<proteinExistence type="predicted"/>
<keyword evidence="1" id="KW-0812">Transmembrane</keyword>
<sequence length="220" mass="25381">MGAFFFFFFVCVCEWGIFLWILFYFIFIFFFLKEIIRKSTLKAKKKESKRMSRRKKEEKHLTVANRVPIDGTKILFLDCDGVVSPFGGKMFAPKQMSLLRTIIAETGAKIVLSTSWRMSEFGREEVARQLATNNMPKYISCTPYFHDKSRAVEILSWIETNKERYNIVNFVALDDINLPATAPNRAFFARHAITTNAFTGLTEADAKEAIRLLDDSNNIV</sequence>
<protein>
    <recommendedName>
        <fullName evidence="4">FCP1 homology domain-containing protein</fullName>
    </recommendedName>
</protein>
<dbReference type="Pfam" id="PF18143">
    <property type="entry name" value="HAD_SAK_2"/>
    <property type="match status" value="1"/>
</dbReference>
<dbReference type="VEuPathDB" id="TriTrypDB:TcCLB.507625.90"/>
<dbReference type="Proteomes" id="UP000246121">
    <property type="component" value="Unassembled WGS sequence"/>
</dbReference>
<dbReference type="VEuPathDB" id="TriTrypDB:TcCLB.507787.110"/>
<feature type="transmembrane region" description="Helical" evidence="1">
    <location>
        <begin position="6"/>
        <end position="32"/>
    </location>
</feature>
<evidence type="ECO:0000256" key="1">
    <source>
        <dbReference type="SAM" id="Phobius"/>
    </source>
</evidence>
<reference evidence="2 3" key="1">
    <citation type="journal article" date="2018" name="Microb. Genom.">
        <title>Expanding an expanded genome: long-read sequencing of Trypanosoma cruzi.</title>
        <authorList>
            <person name="Berna L."/>
            <person name="Rodriguez M."/>
            <person name="Chiribao M.L."/>
            <person name="Parodi-Talice A."/>
            <person name="Pita S."/>
            <person name="Rijo G."/>
            <person name="Alvarez-Valin F."/>
            <person name="Robello C."/>
        </authorList>
    </citation>
    <scope>NUCLEOTIDE SEQUENCE [LARGE SCALE GENOMIC DNA]</scope>
    <source>
        <strain evidence="2 3">Dm28c</strain>
    </source>
</reference>
<keyword evidence="1" id="KW-0472">Membrane</keyword>
<dbReference type="EMBL" id="PRFA01000116">
    <property type="protein sequence ID" value="PWU86582.1"/>
    <property type="molecule type" value="Genomic_DNA"/>
</dbReference>
<dbReference type="VEuPathDB" id="TriTrypDB:TcBrA4_0081580"/>
<name>A0A2V2UTU7_TRYCR</name>